<dbReference type="GO" id="GO:0006325">
    <property type="term" value="P:chromatin organization"/>
    <property type="evidence" value="ECO:0007669"/>
    <property type="project" value="UniProtKB-KW"/>
</dbReference>
<evidence type="ECO:0000256" key="9">
    <source>
        <dbReference type="ARBA" id="ARBA00022833"/>
    </source>
</evidence>
<keyword evidence="10 14" id="KW-0156">Chromatin regulator</keyword>
<evidence type="ECO:0000256" key="1">
    <source>
        <dbReference type="ARBA" id="ARBA00000900"/>
    </source>
</evidence>
<comment type="pathway">
    <text evidence="3 14">Protein modification; protein ubiquitination.</text>
</comment>
<dbReference type="InterPro" id="IPR018957">
    <property type="entry name" value="Znf_C3HC4_RING-type"/>
</dbReference>
<dbReference type="RefSeq" id="XP_068348056.1">
    <property type="nucleotide sequence ID" value="XM_068512324.1"/>
</dbReference>
<keyword evidence="11 14" id="KW-0175">Coiled coil</keyword>
<dbReference type="AlphaFoldDB" id="A0A1J4J9L5"/>
<evidence type="ECO:0000256" key="14">
    <source>
        <dbReference type="RuleBase" id="RU365038"/>
    </source>
</evidence>
<keyword evidence="8 14" id="KW-0833">Ubl conjugation pathway</keyword>
<keyword evidence="7 13" id="KW-0863">Zinc-finger</keyword>
<keyword evidence="6 14" id="KW-0479">Metal-binding</keyword>
<comment type="caution">
    <text evidence="17">The sequence shown here is derived from an EMBL/GenBank/DDBJ whole genome shotgun (WGS) entry which is preliminary data.</text>
</comment>
<protein>
    <recommendedName>
        <fullName evidence="14">E3 ubiquitin protein ligase</fullName>
        <ecNumber evidence="14">2.3.2.27</ecNumber>
    </recommendedName>
</protein>
<evidence type="ECO:0000256" key="2">
    <source>
        <dbReference type="ARBA" id="ARBA00004123"/>
    </source>
</evidence>
<evidence type="ECO:0000256" key="8">
    <source>
        <dbReference type="ARBA" id="ARBA00022786"/>
    </source>
</evidence>
<dbReference type="GO" id="GO:0008270">
    <property type="term" value="F:zinc ion binding"/>
    <property type="evidence" value="ECO:0007669"/>
    <property type="project" value="UniProtKB-KW"/>
</dbReference>
<evidence type="ECO:0000313" key="18">
    <source>
        <dbReference type="Proteomes" id="UP000179807"/>
    </source>
</evidence>
<dbReference type="GO" id="GO:0005634">
    <property type="term" value="C:nucleus"/>
    <property type="evidence" value="ECO:0007669"/>
    <property type="project" value="UniProtKB-SubCell"/>
</dbReference>
<dbReference type="InterPro" id="IPR013083">
    <property type="entry name" value="Znf_RING/FYVE/PHD"/>
</dbReference>
<dbReference type="PANTHER" id="PTHR23163">
    <property type="entry name" value="RING FINGER PROTEIN-RELATED"/>
    <property type="match status" value="1"/>
</dbReference>
<dbReference type="EC" id="2.3.2.27" evidence="14"/>
<dbReference type="GO" id="GO:0061630">
    <property type="term" value="F:ubiquitin protein ligase activity"/>
    <property type="evidence" value="ECO:0007669"/>
    <property type="project" value="UniProtKB-EC"/>
</dbReference>
<dbReference type="PROSITE" id="PS50089">
    <property type="entry name" value="ZF_RING_2"/>
    <property type="match status" value="1"/>
</dbReference>
<evidence type="ECO:0000256" key="3">
    <source>
        <dbReference type="ARBA" id="ARBA00004906"/>
    </source>
</evidence>
<evidence type="ECO:0000256" key="12">
    <source>
        <dbReference type="ARBA" id="ARBA00023242"/>
    </source>
</evidence>
<evidence type="ECO:0000313" key="17">
    <source>
        <dbReference type="EMBL" id="OHS94919.1"/>
    </source>
</evidence>
<dbReference type="InterPro" id="IPR017907">
    <property type="entry name" value="Znf_RING_CS"/>
</dbReference>
<evidence type="ECO:0000256" key="10">
    <source>
        <dbReference type="ARBA" id="ARBA00022853"/>
    </source>
</evidence>
<reference evidence="17" key="1">
    <citation type="submission" date="2016-10" db="EMBL/GenBank/DDBJ databases">
        <authorList>
            <person name="Benchimol M."/>
            <person name="Almeida L.G."/>
            <person name="Vasconcelos A.T."/>
            <person name="Perreira-Neves A."/>
            <person name="Rosa I.A."/>
            <person name="Tasca T."/>
            <person name="Bogo M.R."/>
            <person name="de Souza W."/>
        </authorList>
    </citation>
    <scope>NUCLEOTIDE SEQUENCE [LARGE SCALE GENOMIC DNA]</scope>
    <source>
        <strain evidence="17">K</strain>
    </source>
</reference>
<comment type="catalytic activity">
    <reaction evidence="1 14">
        <text>S-ubiquitinyl-[E2 ubiquitin-conjugating enzyme]-L-cysteine + [acceptor protein]-L-lysine = [E2 ubiquitin-conjugating enzyme]-L-cysteine + N(6)-ubiquitinyl-[acceptor protein]-L-lysine.</text>
        <dbReference type="EC" id="2.3.2.27"/>
    </reaction>
</comment>
<feature type="domain" description="RING-type" evidence="16">
    <location>
        <begin position="598"/>
        <end position="638"/>
    </location>
</feature>
<dbReference type="InterPro" id="IPR013956">
    <property type="entry name" value="E3_ubiquit_lig_Bre1"/>
</dbReference>
<sequence>MHIFVHVICSWIRPHKFIKYNDINNSISISEQGCTLFMETEPSQGARSPDYASLEQHLVSLEKRKSKENGYNEDIATLIAYQHDLCSRLGHVHAQLSKVVPQGRRPFPVLPFSDLPINMVQTSQHIQLLTSISKLLWCTVSSPTESSEIFIRVHSGFNEMLSMRNNYLRMRPKIRPKTEFVEKSKDNKNTNTKKITFNGLNIDINRKEKLDTTFNTVTKKTYQELEALLGEDPTQEKVESVLDDLLKTEKELYAFLSELYSTQSNSLYFLKYPHLDIIQELPSFNEALSSIGKNTVEVRLELWKFTKTIAATLQYMKDVFTKFYDKCFSIPHIDFNKTKHLVNVEVQHYKALRRLNFFRQVTKSAKMKHPPEWSSLKFLSEEVEFYEEMTRLYKSNDIEQVKALLDDAEVRYESAEAEIRAEVKSVKESKKAADEASSLWYEKSDKKAAEQPDIKYLKQLSDARQNVEEKIYRNEKMREDCSGQLALTIERAKYLINEISDAPIIPLTFEDKMNKISDKEAKLNWLRSKANALKTDIENQKKEVTKLKEQSDKLDSQIQKKKTEFEEYQKKSRNEPVLGSSQSLEEYDEYAEKYYCYCRKTRSKERRRDVLLKECKHTFCSHCIQEQIKTRNRRCPYCGSNFSPNSDDIKINWEKKK</sequence>
<dbReference type="PROSITE" id="PS00518">
    <property type="entry name" value="ZF_RING_1"/>
    <property type="match status" value="1"/>
</dbReference>
<comment type="similarity">
    <text evidence="4 14">Belongs to the BRE1 family.</text>
</comment>
<keyword evidence="18" id="KW-1185">Reference proteome</keyword>
<evidence type="ECO:0000256" key="5">
    <source>
        <dbReference type="ARBA" id="ARBA00022679"/>
    </source>
</evidence>
<keyword evidence="12 14" id="KW-0539">Nucleus</keyword>
<dbReference type="VEuPathDB" id="TrichDB:TRFO_38916"/>
<evidence type="ECO:0000259" key="16">
    <source>
        <dbReference type="PROSITE" id="PS50089"/>
    </source>
</evidence>
<dbReference type="SUPFAM" id="SSF57850">
    <property type="entry name" value="RING/U-box"/>
    <property type="match status" value="1"/>
</dbReference>
<dbReference type="GeneID" id="94847028"/>
<evidence type="ECO:0000256" key="7">
    <source>
        <dbReference type="ARBA" id="ARBA00022771"/>
    </source>
</evidence>
<evidence type="ECO:0000256" key="6">
    <source>
        <dbReference type="ARBA" id="ARBA00022723"/>
    </source>
</evidence>
<evidence type="ECO:0000256" key="15">
    <source>
        <dbReference type="SAM" id="Coils"/>
    </source>
</evidence>
<dbReference type="GO" id="GO:0016567">
    <property type="term" value="P:protein ubiquitination"/>
    <property type="evidence" value="ECO:0007669"/>
    <property type="project" value="UniProtKB-UniRule"/>
</dbReference>
<dbReference type="Pfam" id="PF00097">
    <property type="entry name" value="zf-C3HC4"/>
    <property type="match status" value="1"/>
</dbReference>
<dbReference type="PANTHER" id="PTHR23163:SF0">
    <property type="entry name" value="E3 UBIQUITIN-PROTEIN LIGASE BRE1"/>
    <property type="match status" value="1"/>
</dbReference>
<comment type="subcellular location">
    <subcellularLocation>
        <location evidence="2 14">Nucleus</location>
    </subcellularLocation>
</comment>
<feature type="coiled-coil region" evidence="15">
    <location>
        <begin position="398"/>
        <end position="425"/>
    </location>
</feature>
<evidence type="ECO:0000256" key="13">
    <source>
        <dbReference type="PROSITE-ProRule" id="PRU00175"/>
    </source>
</evidence>
<feature type="coiled-coil region" evidence="15">
    <location>
        <begin position="523"/>
        <end position="571"/>
    </location>
</feature>
<name>A0A1J4J9L5_9EUKA</name>
<dbReference type="OrthoDB" id="10266039at2759"/>
<gene>
    <name evidence="17" type="ORF">TRFO_38916</name>
</gene>
<dbReference type="EMBL" id="MLAK01001280">
    <property type="protein sequence ID" value="OHS94919.1"/>
    <property type="molecule type" value="Genomic_DNA"/>
</dbReference>
<dbReference type="GO" id="GO:0033503">
    <property type="term" value="C:HULC complex"/>
    <property type="evidence" value="ECO:0007669"/>
    <property type="project" value="TreeGrafter"/>
</dbReference>
<evidence type="ECO:0000256" key="11">
    <source>
        <dbReference type="ARBA" id="ARBA00023054"/>
    </source>
</evidence>
<keyword evidence="9 14" id="KW-0862">Zinc</keyword>
<dbReference type="UniPathway" id="UPA00143"/>
<keyword evidence="5 14" id="KW-0808">Transferase</keyword>
<proteinExistence type="inferred from homology"/>
<dbReference type="Gene3D" id="3.30.40.10">
    <property type="entry name" value="Zinc/RING finger domain, C3HC4 (zinc finger)"/>
    <property type="match status" value="1"/>
</dbReference>
<dbReference type="Proteomes" id="UP000179807">
    <property type="component" value="Unassembled WGS sequence"/>
</dbReference>
<evidence type="ECO:0000256" key="4">
    <source>
        <dbReference type="ARBA" id="ARBA00005555"/>
    </source>
</evidence>
<accession>A0A1J4J9L5</accession>
<organism evidence="17 18">
    <name type="scientific">Tritrichomonas foetus</name>
    <dbReference type="NCBI Taxonomy" id="1144522"/>
    <lineage>
        <taxon>Eukaryota</taxon>
        <taxon>Metamonada</taxon>
        <taxon>Parabasalia</taxon>
        <taxon>Tritrichomonadida</taxon>
        <taxon>Tritrichomonadidae</taxon>
        <taxon>Tritrichomonas</taxon>
    </lineage>
</organism>
<dbReference type="InterPro" id="IPR001841">
    <property type="entry name" value="Znf_RING"/>
</dbReference>